<dbReference type="Gene3D" id="3.30.565.10">
    <property type="entry name" value="Histidine kinase-like ATPase, C-terminal domain"/>
    <property type="match status" value="1"/>
</dbReference>
<dbReference type="Pfam" id="PF00512">
    <property type="entry name" value="HisKA"/>
    <property type="match status" value="1"/>
</dbReference>
<evidence type="ECO:0000313" key="13">
    <source>
        <dbReference type="Proteomes" id="UP000248311"/>
    </source>
</evidence>
<dbReference type="InterPro" id="IPR004358">
    <property type="entry name" value="Sig_transdc_His_kin-like_C"/>
</dbReference>
<dbReference type="InterPro" id="IPR047770">
    <property type="entry name" value="RegB"/>
</dbReference>
<dbReference type="PRINTS" id="PR00344">
    <property type="entry name" value="BCTRLSENSOR"/>
</dbReference>
<accession>A0A318T333</accession>
<dbReference type="PANTHER" id="PTHR44936">
    <property type="entry name" value="SENSOR PROTEIN CREC"/>
    <property type="match status" value="1"/>
</dbReference>
<dbReference type="OrthoDB" id="9785252at2"/>
<evidence type="ECO:0000259" key="11">
    <source>
        <dbReference type="PROSITE" id="PS50109"/>
    </source>
</evidence>
<dbReference type="SUPFAM" id="SSF47384">
    <property type="entry name" value="Homodimeric domain of signal transducing histidine kinase"/>
    <property type="match status" value="1"/>
</dbReference>
<sequence>MADAGIETVPQPGGGTRLSLRTLLLLRWAALGGQALAVFVAGPILGMGFAVLAVWATIAAAVLANATVSLLMPGGRRLSGAEALAMLLFDVLQLALLLYLTGGLNNPFALLMLAPVTIAATLLSPRGAVAIGALAIALVSLLALFDLPLLGPDGVEVLLPALARLGFWLALVIGVAFTALYAGRVTAEIKAMDEALAATQLALSRAQTLTDLGAVVAAAAHELGTPLATITLTASELADELEDRPELREDAVLIRGQAMRCRDILRSMGSRDDLQMQSAPVEAILREAAEPHMARGIAVDLAVPEGPQPVMRRRPEILHGLRNLVQNAVDFAETGVEVELGWTRRLVTIEIRDDGPGFPAQLLPRIGDPFISSRRRPIEAPAPGEEGMGLGLFIAKALLERTGARLRFSNDAAGGAVVRVTWPRSGGPLLPDPEAGAPH</sequence>
<dbReference type="GO" id="GO:0005524">
    <property type="term" value="F:ATP binding"/>
    <property type="evidence" value="ECO:0007669"/>
    <property type="project" value="UniProtKB-KW"/>
</dbReference>
<dbReference type="SMART" id="SM00387">
    <property type="entry name" value="HATPase_c"/>
    <property type="match status" value="1"/>
</dbReference>
<keyword evidence="5" id="KW-0597">Phosphoprotein</keyword>
<keyword evidence="9" id="KW-0067">ATP-binding</keyword>
<dbReference type="RefSeq" id="WP_146227437.1">
    <property type="nucleotide sequence ID" value="NZ_QJTE01000002.1"/>
</dbReference>
<name>A0A318T333_9RHOB</name>
<evidence type="ECO:0000256" key="6">
    <source>
        <dbReference type="ARBA" id="ARBA00022679"/>
    </source>
</evidence>
<feature type="transmembrane region" description="Helical" evidence="10">
    <location>
        <begin position="25"/>
        <end position="46"/>
    </location>
</feature>
<evidence type="ECO:0000256" key="1">
    <source>
        <dbReference type="ARBA" id="ARBA00000085"/>
    </source>
</evidence>
<dbReference type="AlphaFoldDB" id="A0A318T333"/>
<dbReference type="InterPro" id="IPR003661">
    <property type="entry name" value="HisK_dim/P_dom"/>
</dbReference>
<dbReference type="InterPro" id="IPR036890">
    <property type="entry name" value="HATPase_C_sf"/>
</dbReference>
<feature type="transmembrane region" description="Helical" evidence="10">
    <location>
        <begin position="128"/>
        <end position="145"/>
    </location>
</feature>
<reference evidence="12 13" key="1">
    <citation type="submission" date="2018-06" db="EMBL/GenBank/DDBJ databases">
        <title>Genomic Encyclopedia of Type Strains, Phase III (KMG-III): the genomes of soil and plant-associated and newly described type strains.</title>
        <authorList>
            <person name="Whitman W."/>
        </authorList>
    </citation>
    <scope>NUCLEOTIDE SEQUENCE [LARGE SCALE GENOMIC DNA]</scope>
    <source>
        <strain evidence="12 13">CECT 9025</strain>
    </source>
</reference>
<keyword evidence="7" id="KW-0547">Nucleotide-binding</keyword>
<evidence type="ECO:0000256" key="5">
    <source>
        <dbReference type="ARBA" id="ARBA00022553"/>
    </source>
</evidence>
<dbReference type="CDD" id="cd00082">
    <property type="entry name" value="HisKA"/>
    <property type="match status" value="1"/>
</dbReference>
<evidence type="ECO:0000256" key="4">
    <source>
        <dbReference type="ARBA" id="ARBA00022475"/>
    </source>
</evidence>
<dbReference type="InterPro" id="IPR005467">
    <property type="entry name" value="His_kinase_dom"/>
</dbReference>
<keyword evidence="13" id="KW-1185">Reference proteome</keyword>
<dbReference type="Pfam" id="PF25323">
    <property type="entry name" value="6TM_PilS"/>
    <property type="match status" value="1"/>
</dbReference>
<keyword evidence="10" id="KW-0472">Membrane</keyword>
<dbReference type="EMBL" id="QJTE01000002">
    <property type="protein sequence ID" value="PYE84624.1"/>
    <property type="molecule type" value="Genomic_DNA"/>
</dbReference>
<protein>
    <recommendedName>
        <fullName evidence="3">histidine kinase</fullName>
        <ecNumber evidence="3">2.7.13.3</ecNumber>
    </recommendedName>
</protein>
<feature type="domain" description="Histidine kinase" evidence="11">
    <location>
        <begin position="218"/>
        <end position="426"/>
    </location>
</feature>
<dbReference type="Proteomes" id="UP000248311">
    <property type="component" value="Unassembled WGS sequence"/>
</dbReference>
<organism evidence="12 13">
    <name type="scientific">Pseudoroseicyclus aestuarii</name>
    <dbReference type="NCBI Taxonomy" id="1795041"/>
    <lineage>
        <taxon>Bacteria</taxon>
        <taxon>Pseudomonadati</taxon>
        <taxon>Pseudomonadota</taxon>
        <taxon>Alphaproteobacteria</taxon>
        <taxon>Rhodobacterales</taxon>
        <taxon>Paracoccaceae</taxon>
        <taxon>Pseudoroseicyclus</taxon>
    </lineage>
</organism>
<evidence type="ECO:0000256" key="10">
    <source>
        <dbReference type="SAM" id="Phobius"/>
    </source>
</evidence>
<dbReference type="SUPFAM" id="SSF55874">
    <property type="entry name" value="ATPase domain of HSP90 chaperone/DNA topoisomerase II/histidine kinase"/>
    <property type="match status" value="1"/>
</dbReference>
<comment type="subcellular location">
    <subcellularLocation>
        <location evidence="2">Cell membrane</location>
        <topology evidence="2">Multi-pass membrane protein</topology>
    </subcellularLocation>
</comment>
<keyword evidence="8 12" id="KW-0418">Kinase</keyword>
<dbReference type="PROSITE" id="PS50109">
    <property type="entry name" value="HIS_KIN"/>
    <property type="match status" value="1"/>
</dbReference>
<evidence type="ECO:0000256" key="7">
    <source>
        <dbReference type="ARBA" id="ARBA00022741"/>
    </source>
</evidence>
<comment type="catalytic activity">
    <reaction evidence="1">
        <text>ATP + protein L-histidine = ADP + protein N-phospho-L-histidine.</text>
        <dbReference type="EC" id="2.7.13.3"/>
    </reaction>
</comment>
<dbReference type="InterPro" id="IPR036097">
    <property type="entry name" value="HisK_dim/P_sf"/>
</dbReference>
<comment type="caution">
    <text evidence="12">The sequence shown here is derived from an EMBL/GenBank/DDBJ whole genome shotgun (WGS) entry which is preliminary data.</text>
</comment>
<dbReference type="EC" id="2.7.13.3" evidence="3"/>
<dbReference type="Gene3D" id="1.10.287.130">
    <property type="match status" value="1"/>
</dbReference>
<dbReference type="SMART" id="SM00388">
    <property type="entry name" value="HisKA"/>
    <property type="match status" value="1"/>
</dbReference>
<dbReference type="Pfam" id="PF02518">
    <property type="entry name" value="HATPase_c"/>
    <property type="match status" value="1"/>
</dbReference>
<keyword evidence="10" id="KW-0812">Transmembrane</keyword>
<dbReference type="PANTHER" id="PTHR44936:SF10">
    <property type="entry name" value="SENSOR PROTEIN RSTB"/>
    <property type="match status" value="1"/>
</dbReference>
<dbReference type="NCBIfam" id="NF033792">
    <property type="entry name" value="ActS_PrrB_HisK"/>
    <property type="match status" value="1"/>
</dbReference>
<evidence type="ECO:0000256" key="3">
    <source>
        <dbReference type="ARBA" id="ARBA00012438"/>
    </source>
</evidence>
<evidence type="ECO:0000256" key="2">
    <source>
        <dbReference type="ARBA" id="ARBA00004651"/>
    </source>
</evidence>
<evidence type="ECO:0000256" key="8">
    <source>
        <dbReference type="ARBA" id="ARBA00022777"/>
    </source>
</evidence>
<feature type="transmembrane region" description="Helical" evidence="10">
    <location>
        <begin position="165"/>
        <end position="183"/>
    </location>
</feature>
<keyword evidence="10" id="KW-1133">Transmembrane helix</keyword>
<keyword evidence="4" id="KW-1003">Cell membrane</keyword>
<dbReference type="InterPro" id="IPR003594">
    <property type="entry name" value="HATPase_dom"/>
</dbReference>
<dbReference type="GO" id="GO:0005886">
    <property type="term" value="C:plasma membrane"/>
    <property type="evidence" value="ECO:0007669"/>
    <property type="project" value="UniProtKB-SubCell"/>
</dbReference>
<feature type="transmembrane region" description="Helical" evidence="10">
    <location>
        <begin position="52"/>
        <end position="71"/>
    </location>
</feature>
<evidence type="ECO:0000313" key="12">
    <source>
        <dbReference type="EMBL" id="PYE84624.1"/>
    </source>
</evidence>
<feature type="transmembrane region" description="Helical" evidence="10">
    <location>
        <begin position="83"/>
        <end position="101"/>
    </location>
</feature>
<feature type="transmembrane region" description="Helical" evidence="10">
    <location>
        <begin position="107"/>
        <end position="123"/>
    </location>
</feature>
<proteinExistence type="predicted"/>
<evidence type="ECO:0000256" key="9">
    <source>
        <dbReference type="ARBA" id="ARBA00022840"/>
    </source>
</evidence>
<keyword evidence="6" id="KW-0808">Transferase</keyword>
<dbReference type="InterPro" id="IPR050980">
    <property type="entry name" value="2C_sensor_his_kinase"/>
</dbReference>
<gene>
    <name evidence="12" type="ORF">DFP88_102426</name>
</gene>
<dbReference type="GO" id="GO:0000155">
    <property type="term" value="F:phosphorelay sensor kinase activity"/>
    <property type="evidence" value="ECO:0007669"/>
    <property type="project" value="InterPro"/>
</dbReference>